<keyword evidence="3 5" id="KW-0285">Flavoprotein</keyword>
<evidence type="ECO:0000256" key="2">
    <source>
        <dbReference type="ARBA" id="ARBA00009347"/>
    </source>
</evidence>
<dbReference type="GO" id="GO:0016491">
    <property type="term" value="F:oxidoreductase activity"/>
    <property type="evidence" value="ECO:0007669"/>
    <property type="project" value="UniProtKB-KW"/>
</dbReference>
<feature type="domain" description="Acyl-CoA dehydrogenase/oxidase C-terminal" evidence="6">
    <location>
        <begin position="226"/>
        <end position="374"/>
    </location>
</feature>
<sequence>MDFDLPNEVKIVKRSTREFAEQVIAPLIDDMEQTGDFPAHVIKEMGDIGLLGLITPQEYGGSDLGFLARTVAIQEISRICAAIGCGLQVHHMEIAGILDWGTKEHKEKYLPLLTQGDYLGVVAVTEPTGGSDLMGMTSTAIAEGNEYVLNGRKCFITNSHYCGAPLLIIKTGDGPRGLSAFIVEKGTPGFSPGRHEHKVGLRGANTGELFLQNCHVPKSNLIGDEGQGMKIALKTISEVGRPGMAAVALGILEACLEEAVKFARERVLYGKPIANLQAIQWNIADIMGDLEACKLLCYRASWLKDNERECAVEMTLAKTYSTEAAVRASKKALEIHGGCGTMMEYTVQRLFRDAMVCISAGGTTEIGKIVLSRAAIG</sequence>
<feature type="domain" description="Acyl-CoA oxidase/dehydrogenase middle" evidence="7">
    <location>
        <begin position="123"/>
        <end position="214"/>
    </location>
</feature>
<evidence type="ECO:0000313" key="9">
    <source>
        <dbReference type="EMBL" id="MFC1852537.1"/>
    </source>
</evidence>
<evidence type="ECO:0000256" key="3">
    <source>
        <dbReference type="ARBA" id="ARBA00022630"/>
    </source>
</evidence>
<dbReference type="InterPro" id="IPR009075">
    <property type="entry name" value="AcylCo_DH/oxidase_C"/>
</dbReference>
<dbReference type="InterPro" id="IPR013786">
    <property type="entry name" value="AcylCoA_DH/ox_N"/>
</dbReference>
<protein>
    <submittedName>
        <fullName evidence="9">Acyl-CoA dehydrogenase family protein</fullName>
        <ecNumber evidence="9">1.-.-.-</ecNumber>
    </submittedName>
</protein>
<dbReference type="PIRSF" id="PIRSF016578">
    <property type="entry name" value="HsaA"/>
    <property type="match status" value="1"/>
</dbReference>
<dbReference type="Gene3D" id="2.40.110.10">
    <property type="entry name" value="Butyryl-CoA Dehydrogenase, subunit A, domain 2"/>
    <property type="match status" value="1"/>
</dbReference>
<dbReference type="Gene3D" id="1.10.540.10">
    <property type="entry name" value="Acyl-CoA dehydrogenase/oxidase, N-terminal domain"/>
    <property type="match status" value="1"/>
</dbReference>
<proteinExistence type="inferred from homology"/>
<dbReference type="Gene3D" id="1.20.140.10">
    <property type="entry name" value="Butyryl-CoA Dehydrogenase, subunit A, domain 3"/>
    <property type="match status" value="1"/>
</dbReference>
<keyword evidence="5 9" id="KW-0560">Oxidoreductase</keyword>
<organism evidence="9 10">
    <name type="scientific">candidate division CSSED10-310 bacterium</name>
    <dbReference type="NCBI Taxonomy" id="2855610"/>
    <lineage>
        <taxon>Bacteria</taxon>
        <taxon>Bacteria division CSSED10-310</taxon>
    </lineage>
</organism>
<comment type="caution">
    <text evidence="9">The sequence shown here is derived from an EMBL/GenBank/DDBJ whole genome shotgun (WGS) entry which is preliminary data.</text>
</comment>
<reference evidence="9 10" key="1">
    <citation type="submission" date="2024-09" db="EMBL/GenBank/DDBJ databases">
        <title>Laminarin stimulates single cell rates of sulfate reduction while oxygen inhibits transcriptomic activity in coastal marine sediment.</title>
        <authorList>
            <person name="Lindsay M."/>
            <person name="Orcutt B."/>
            <person name="Emerson D."/>
            <person name="Stepanauskas R."/>
            <person name="D'Angelo T."/>
        </authorList>
    </citation>
    <scope>NUCLEOTIDE SEQUENCE [LARGE SCALE GENOMIC DNA]</scope>
    <source>
        <strain evidence="9">SAG AM-311-K15</strain>
    </source>
</reference>
<dbReference type="Pfam" id="PF00441">
    <property type="entry name" value="Acyl-CoA_dh_1"/>
    <property type="match status" value="1"/>
</dbReference>
<dbReference type="Pfam" id="PF02770">
    <property type="entry name" value="Acyl-CoA_dh_M"/>
    <property type="match status" value="1"/>
</dbReference>
<dbReference type="Pfam" id="PF02771">
    <property type="entry name" value="Acyl-CoA_dh_N"/>
    <property type="match status" value="1"/>
</dbReference>
<evidence type="ECO:0000256" key="4">
    <source>
        <dbReference type="ARBA" id="ARBA00022827"/>
    </source>
</evidence>
<evidence type="ECO:0000259" key="7">
    <source>
        <dbReference type="Pfam" id="PF02770"/>
    </source>
</evidence>
<evidence type="ECO:0000256" key="1">
    <source>
        <dbReference type="ARBA" id="ARBA00001974"/>
    </source>
</evidence>
<dbReference type="InterPro" id="IPR036250">
    <property type="entry name" value="AcylCo_DH-like_C"/>
</dbReference>
<name>A0ABV6Z260_UNCC1</name>
<dbReference type="SUPFAM" id="SSF47203">
    <property type="entry name" value="Acyl-CoA dehydrogenase C-terminal domain-like"/>
    <property type="match status" value="1"/>
</dbReference>
<keyword evidence="10" id="KW-1185">Reference proteome</keyword>
<dbReference type="SUPFAM" id="SSF56645">
    <property type="entry name" value="Acyl-CoA dehydrogenase NM domain-like"/>
    <property type="match status" value="1"/>
</dbReference>
<dbReference type="InterPro" id="IPR037069">
    <property type="entry name" value="AcylCoA_DH/ox_N_sf"/>
</dbReference>
<dbReference type="EMBL" id="JBHPBY010000328">
    <property type="protein sequence ID" value="MFC1852537.1"/>
    <property type="molecule type" value="Genomic_DNA"/>
</dbReference>
<evidence type="ECO:0000259" key="6">
    <source>
        <dbReference type="Pfam" id="PF00441"/>
    </source>
</evidence>
<dbReference type="InterPro" id="IPR046373">
    <property type="entry name" value="Acyl-CoA_Oxase/DH_mid-dom_sf"/>
</dbReference>
<dbReference type="PROSITE" id="PS00072">
    <property type="entry name" value="ACYL_COA_DH_1"/>
    <property type="match status" value="1"/>
</dbReference>
<keyword evidence="4 5" id="KW-0274">FAD</keyword>
<comment type="cofactor">
    <cofactor evidence="1 5">
        <name>FAD</name>
        <dbReference type="ChEBI" id="CHEBI:57692"/>
    </cofactor>
</comment>
<evidence type="ECO:0000256" key="5">
    <source>
        <dbReference type="RuleBase" id="RU362125"/>
    </source>
</evidence>
<comment type="similarity">
    <text evidence="2 5">Belongs to the acyl-CoA dehydrogenase family.</text>
</comment>
<dbReference type="PANTHER" id="PTHR43884">
    <property type="entry name" value="ACYL-COA DEHYDROGENASE"/>
    <property type="match status" value="1"/>
</dbReference>
<gene>
    <name evidence="9" type="ORF">ACFL27_20260</name>
</gene>
<dbReference type="Proteomes" id="UP001594351">
    <property type="component" value="Unassembled WGS sequence"/>
</dbReference>
<accession>A0ABV6Z260</accession>
<evidence type="ECO:0000313" key="10">
    <source>
        <dbReference type="Proteomes" id="UP001594351"/>
    </source>
</evidence>
<feature type="domain" description="Acyl-CoA dehydrogenase/oxidase N-terminal" evidence="8">
    <location>
        <begin position="8"/>
        <end position="117"/>
    </location>
</feature>
<dbReference type="EC" id="1.-.-.-" evidence="9"/>
<dbReference type="InterPro" id="IPR009100">
    <property type="entry name" value="AcylCoA_DH/oxidase_NM_dom_sf"/>
</dbReference>
<dbReference type="InterPro" id="IPR006089">
    <property type="entry name" value="Acyl-CoA_DH_CS"/>
</dbReference>
<dbReference type="InterPro" id="IPR006091">
    <property type="entry name" value="Acyl-CoA_Oxase/DH_mid-dom"/>
</dbReference>
<evidence type="ECO:0000259" key="8">
    <source>
        <dbReference type="Pfam" id="PF02771"/>
    </source>
</evidence>
<dbReference type="PANTHER" id="PTHR43884:SF12">
    <property type="entry name" value="ISOVALERYL-COA DEHYDROGENASE, MITOCHONDRIAL-RELATED"/>
    <property type="match status" value="1"/>
</dbReference>